<dbReference type="InterPro" id="IPR008972">
    <property type="entry name" value="Cupredoxin"/>
</dbReference>
<dbReference type="Gene3D" id="1.10.760.10">
    <property type="entry name" value="Cytochrome c-like domain"/>
    <property type="match status" value="2"/>
</dbReference>
<dbReference type="Pfam" id="PF00034">
    <property type="entry name" value="Cytochrom_C"/>
    <property type="match status" value="2"/>
</dbReference>
<dbReference type="PROSITE" id="PS00078">
    <property type="entry name" value="COX2"/>
    <property type="match status" value="1"/>
</dbReference>
<proteinExistence type="inferred from homology"/>
<evidence type="ECO:0000256" key="7">
    <source>
        <dbReference type="ARBA" id="ARBA00022723"/>
    </source>
</evidence>
<dbReference type="InterPro" id="IPR002429">
    <property type="entry name" value="CcO_II-like_C"/>
</dbReference>
<comment type="caution">
    <text evidence="19">The sequence shown here is derived from an EMBL/GenBank/DDBJ whole genome shotgun (WGS) entry which is preliminary data.</text>
</comment>
<evidence type="ECO:0000256" key="13">
    <source>
        <dbReference type="ARBA" id="ARBA00023136"/>
    </source>
</evidence>
<dbReference type="EMBL" id="JBEPIJ010000013">
    <property type="protein sequence ID" value="MES0874634.1"/>
    <property type="molecule type" value="Genomic_DNA"/>
</dbReference>
<dbReference type="SUPFAM" id="SSF81464">
    <property type="entry name" value="Cytochrome c oxidase subunit II-like, transmembrane region"/>
    <property type="match status" value="1"/>
</dbReference>
<evidence type="ECO:0000256" key="12">
    <source>
        <dbReference type="ARBA" id="ARBA00023008"/>
    </source>
</evidence>
<keyword evidence="9" id="KW-0249">Electron transport</keyword>
<dbReference type="Gene3D" id="1.10.287.90">
    <property type="match status" value="1"/>
</dbReference>
<name>A0ABV2ABU3_9GAMM</name>
<evidence type="ECO:0000256" key="15">
    <source>
        <dbReference type="PROSITE-ProRule" id="PRU00433"/>
    </source>
</evidence>
<dbReference type="Gene3D" id="2.60.40.420">
    <property type="entry name" value="Cupredoxins - blue copper proteins"/>
    <property type="match status" value="1"/>
</dbReference>
<dbReference type="InterPro" id="IPR045187">
    <property type="entry name" value="CcO_II"/>
</dbReference>
<dbReference type="InterPro" id="IPR001505">
    <property type="entry name" value="Copper_CuA"/>
</dbReference>
<keyword evidence="10 16" id="KW-1133">Transmembrane helix</keyword>
<dbReference type="RefSeq" id="WP_352889913.1">
    <property type="nucleotide sequence ID" value="NZ_JBEPIJ010000013.1"/>
</dbReference>
<dbReference type="InterPro" id="IPR009056">
    <property type="entry name" value="Cyt_c-like_dom"/>
</dbReference>
<dbReference type="CDD" id="cd13919">
    <property type="entry name" value="CuRO_HCO_II_like_5"/>
    <property type="match status" value="1"/>
</dbReference>
<feature type="domain" description="Cytochrome c" evidence="18">
    <location>
        <begin position="267"/>
        <end position="354"/>
    </location>
</feature>
<keyword evidence="4" id="KW-0813">Transport</keyword>
<dbReference type="PROSITE" id="PS51007">
    <property type="entry name" value="CYTC"/>
    <property type="match status" value="2"/>
</dbReference>
<evidence type="ECO:0000256" key="3">
    <source>
        <dbReference type="ARBA" id="ARBA00012949"/>
    </source>
</evidence>
<keyword evidence="13 16" id="KW-0472">Membrane</keyword>
<feature type="transmembrane region" description="Helical" evidence="16">
    <location>
        <begin position="83"/>
        <end position="104"/>
    </location>
</feature>
<dbReference type="PANTHER" id="PTHR22888">
    <property type="entry name" value="CYTOCHROME C OXIDASE, SUBUNIT II"/>
    <property type="match status" value="1"/>
</dbReference>
<dbReference type="SUPFAM" id="SSF46626">
    <property type="entry name" value="Cytochrome c"/>
    <property type="match status" value="2"/>
</dbReference>
<dbReference type="SUPFAM" id="SSF49503">
    <property type="entry name" value="Cupredoxins"/>
    <property type="match status" value="1"/>
</dbReference>
<evidence type="ECO:0000256" key="4">
    <source>
        <dbReference type="ARBA" id="ARBA00022448"/>
    </source>
</evidence>
<comment type="similarity">
    <text evidence="2">Belongs to the cytochrome c oxidase subunit 2 family.</text>
</comment>
<accession>A0ABV2ABU3</accession>
<keyword evidence="20" id="KW-1185">Reference proteome</keyword>
<evidence type="ECO:0000256" key="11">
    <source>
        <dbReference type="ARBA" id="ARBA00023004"/>
    </source>
</evidence>
<sequence>MAIAIVLVLLLLGSILFHFLSPWQLTPLASNWGSIDDTIDITLWVTGFVFVAVNLFMAWAIVRYRYRSDRRAEYEPENKTLEWWLMGVTTVGIAALLAPGLFVWGRYVTVPDEAHEVEIVGQQWHWGFRFPGKDGAFGRVDTRLLSGENPFGMDAADPAGLDDVLIHGSRVLLPVDRPVKALLRSRDVLHNFQVVQFRAKMDLVPGQLSYLWLTPTRTGEFEILCAELCGIGHFAMRGMVEVVEPAAFEQWLAAQPTYASILARPEPDAAKGRTLYAPCAACHGTEGQGNAQMNAPRLAGQDAWYLIRQLAYFKSGVRGAHADDTHGQQMRAFASMLVDRAAMADLAAYIETFPVPPPVISVDGNPQRGARVWRNCAACHGNEGQGIQATQAPRLAGIDDWYLQRQLDNFRRGIRGRHPDDAYGWQMTEMAKLVRGEDATRDLIAHINMLALAASRPADGATELAHRSD</sequence>
<organism evidence="19 20">
    <name type="scientific">Sinimarinibacterium thermocellulolyticum</name>
    <dbReference type="NCBI Taxonomy" id="3170016"/>
    <lineage>
        <taxon>Bacteria</taxon>
        <taxon>Pseudomonadati</taxon>
        <taxon>Pseudomonadota</taxon>
        <taxon>Gammaproteobacteria</taxon>
        <taxon>Nevskiales</taxon>
        <taxon>Nevskiaceae</taxon>
        <taxon>Sinimarinibacterium</taxon>
    </lineage>
</organism>
<dbReference type="PANTHER" id="PTHR22888:SF9">
    <property type="entry name" value="CYTOCHROME C OXIDASE SUBUNIT 2"/>
    <property type="match status" value="1"/>
</dbReference>
<keyword evidence="5 15" id="KW-0349">Heme</keyword>
<keyword evidence="11 15" id="KW-0408">Iron</keyword>
<dbReference type="Proteomes" id="UP001465331">
    <property type="component" value="Unassembled WGS sequence"/>
</dbReference>
<dbReference type="EC" id="7.1.1.9" evidence="3"/>
<evidence type="ECO:0000256" key="6">
    <source>
        <dbReference type="ARBA" id="ARBA00022692"/>
    </source>
</evidence>
<dbReference type="InterPro" id="IPR036909">
    <property type="entry name" value="Cyt_c-like_dom_sf"/>
</dbReference>
<evidence type="ECO:0000313" key="20">
    <source>
        <dbReference type="Proteomes" id="UP001465331"/>
    </source>
</evidence>
<gene>
    <name evidence="19" type="ORF">ABSH63_11540</name>
</gene>
<evidence type="ECO:0000256" key="5">
    <source>
        <dbReference type="ARBA" id="ARBA00022617"/>
    </source>
</evidence>
<evidence type="ECO:0000256" key="10">
    <source>
        <dbReference type="ARBA" id="ARBA00022989"/>
    </source>
</evidence>
<dbReference type="Pfam" id="PF00116">
    <property type="entry name" value="COX2"/>
    <property type="match status" value="1"/>
</dbReference>
<evidence type="ECO:0000259" key="17">
    <source>
        <dbReference type="PROSITE" id="PS50857"/>
    </source>
</evidence>
<keyword evidence="6 16" id="KW-0812">Transmembrane</keyword>
<keyword evidence="12" id="KW-0186">Copper</keyword>
<evidence type="ECO:0000256" key="8">
    <source>
        <dbReference type="ARBA" id="ARBA00022967"/>
    </source>
</evidence>
<evidence type="ECO:0000256" key="9">
    <source>
        <dbReference type="ARBA" id="ARBA00022982"/>
    </source>
</evidence>
<comment type="subcellular location">
    <subcellularLocation>
        <location evidence="1">Membrane</location>
        <topology evidence="1">Multi-pass membrane protein</topology>
    </subcellularLocation>
</comment>
<evidence type="ECO:0000259" key="18">
    <source>
        <dbReference type="PROSITE" id="PS51007"/>
    </source>
</evidence>
<feature type="domain" description="Cytochrome c" evidence="18">
    <location>
        <begin position="364"/>
        <end position="451"/>
    </location>
</feature>
<evidence type="ECO:0000313" key="19">
    <source>
        <dbReference type="EMBL" id="MES0874634.1"/>
    </source>
</evidence>
<feature type="transmembrane region" description="Helical" evidence="16">
    <location>
        <begin position="41"/>
        <end position="62"/>
    </location>
</feature>
<keyword evidence="7 15" id="KW-0479">Metal-binding</keyword>
<evidence type="ECO:0000256" key="14">
    <source>
        <dbReference type="ARBA" id="ARBA00047816"/>
    </source>
</evidence>
<protein>
    <recommendedName>
        <fullName evidence="3">cytochrome-c oxidase</fullName>
        <ecNumber evidence="3">7.1.1.9</ecNumber>
    </recommendedName>
</protein>
<comment type="catalytic activity">
    <reaction evidence="14">
        <text>4 Fe(II)-[cytochrome c] + O2 + 8 H(+)(in) = 4 Fe(III)-[cytochrome c] + 2 H2O + 4 H(+)(out)</text>
        <dbReference type="Rhea" id="RHEA:11436"/>
        <dbReference type="Rhea" id="RHEA-COMP:10350"/>
        <dbReference type="Rhea" id="RHEA-COMP:14399"/>
        <dbReference type="ChEBI" id="CHEBI:15377"/>
        <dbReference type="ChEBI" id="CHEBI:15378"/>
        <dbReference type="ChEBI" id="CHEBI:15379"/>
        <dbReference type="ChEBI" id="CHEBI:29033"/>
        <dbReference type="ChEBI" id="CHEBI:29034"/>
        <dbReference type="EC" id="7.1.1.9"/>
    </reaction>
</comment>
<evidence type="ECO:0000256" key="1">
    <source>
        <dbReference type="ARBA" id="ARBA00004141"/>
    </source>
</evidence>
<keyword evidence="8" id="KW-1278">Translocase</keyword>
<dbReference type="PROSITE" id="PS50857">
    <property type="entry name" value="COX2_CUA"/>
    <property type="match status" value="1"/>
</dbReference>
<dbReference type="InterPro" id="IPR036257">
    <property type="entry name" value="Cyt_c_oxidase_su2_TM_sf"/>
</dbReference>
<evidence type="ECO:0000256" key="2">
    <source>
        <dbReference type="ARBA" id="ARBA00007866"/>
    </source>
</evidence>
<feature type="domain" description="Cytochrome oxidase subunit II copper A binding" evidence="17">
    <location>
        <begin position="112"/>
        <end position="254"/>
    </location>
</feature>
<reference evidence="19 20" key="1">
    <citation type="submission" date="2024-06" db="EMBL/GenBank/DDBJ databases">
        <authorList>
            <person name="Li Z."/>
            <person name="Jiang Y."/>
        </authorList>
    </citation>
    <scope>NUCLEOTIDE SEQUENCE [LARGE SCALE GENOMIC DNA]</scope>
    <source>
        <strain evidence="19 20">HSW-8</strain>
    </source>
</reference>
<evidence type="ECO:0000256" key="16">
    <source>
        <dbReference type="SAM" id="Phobius"/>
    </source>
</evidence>